<dbReference type="HOGENOM" id="CLU_1742211_0_0_1"/>
<dbReference type="PANTHER" id="PTHR35846:SF1">
    <property type="entry name" value="PLASMODIUM RESA N-TERMINAL DOMAIN-CONTAINING PROTEIN"/>
    <property type="match status" value="1"/>
</dbReference>
<evidence type="ECO:0000313" key="3">
    <source>
        <dbReference type="Proteomes" id="UP000008549"/>
    </source>
</evidence>
<keyword evidence="3" id="KW-1185">Reference proteome</keyword>
<dbReference type="AlphaFoldDB" id="A8XZG4"/>
<dbReference type="EMBL" id="HE600975">
    <property type="protein sequence ID" value="CAP38091.1"/>
    <property type="molecule type" value="Genomic_DNA"/>
</dbReference>
<proteinExistence type="predicted"/>
<dbReference type="KEGG" id="cbr:CBG_21113"/>
<protein>
    <submittedName>
        <fullName evidence="2">Protein CBG21113</fullName>
    </submittedName>
</protein>
<feature type="region of interest" description="Disordered" evidence="1">
    <location>
        <begin position="58"/>
        <end position="150"/>
    </location>
</feature>
<dbReference type="PANTHER" id="PTHR35846">
    <property type="entry name" value="PROTEIN CBG05131"/>
    <property type="match status" value="1"/>
</dbReference>
<reference evidence="2 3" key="2">
    <citation type="journal article" date="2011" name="PLoS Genet.">
        <title>Caenorhabditis briggsae recombinant inbred line genotypes reveal inter-strain incompatibility and the evolution of recombination.</title>
        <authorList>
            <person name="Ross J.A."/>
            <person name="Koboldt D.C."/>
            <person name="Staisch J.E."/>
            <person name="Chamberlin H.M."/>
            <person name="Gupta B.P."/>
            <person name="Miller R.D."/>
            <person name="Baird S.E."/>
            <person name="Haag E.S."/>
        </authorList>
    </citation>
    <scope>NUCLEOTIDE SEQUENCE [LARGE SCALE GENOMIC DNA]</scope>
    <source>
        <strain evidence="2 3">AF16</strain>
    </source>
</reference>
<gene>
    <name evidence="2" type="ORF">CBG21113</name>
    <name evidence="2" type="ORF">CBG_21113</name>
</gene>
<dbReference type="RefSeq" id="XP_002642734.1">
    <property type="nucleotide sequence ID" value="XM_002642688.1"/>
</dbReference>
<dbReference type="InParanoid" id="A8XZG4"/>
<accession>A8XZG4</accession>
<reference evidence="2 3" key="1">
    <citation type="journal article" date="2003" name="PLoS Biol.">
        <title>The genome sequence of Caenorhabditis briggsae: a platform for comparative genomics.</title>
        <authorList>
            <person name="Stein L.D."/>
            <person name="Bao Z."/>
            <person name="Blasiar D."/>
            <person name="Blumenthal T."/>
            <person name="Brent M.R."/>
            <person name="Chen N."/>
            <person name="Chinwalla A."/>
            <person name="Clarke L."/>
            <person name="Clee C."/>
            <person name="Coghlan A."/>
            <person name="Coulson A."/>
            <person name="D'Eustachio P."/>
            <person name="Fitch D.H."/>
            <person name="Fulton L.A."/>
            <person name="Fulton R.E."/>
            <person name="Griffiths-Jones S."/>
            <person name="Harris T.W."/>
            <person name="Hillier L.W."/>
            <person name="Kamath R."/>
            <person name="Kuwabara P.E."/>
            <person name="Mardis E.R."/>
            <person name="Marra M.A."/>
            <person name="Miner T.L."/>
            <person name="Minx P."/>
            <person name="Mullikin J.C."/>
            <person name="Plumb R.W."/>
            <person name="Rogers J."/>
            <person name="Schein J.E."/>
            <person name="Sohrmann M."/>
            <person name="Spieth J."/>
            <person name="Stajich J.E."/>
            <person name="Wei C."/>
            <person name="Willey D."/>
            <person name="Wilson R.K."/>
            <person name="Durbin R."/>
            <person name="Waterston R.H."/>
        </authorList>
    </citation>
    <scope>NUCLEOTIDE SEQUENCE [LARGE SCALE GENOMIC DNA]</scope>
    <source>
        <strain evidence="2 3">AF16</strain>
    </source>
</reference>
<dbReference type="GeneID" id="8584728"/>
<evidence type="ECO:0000313" key="2">
    <source>
        <dbReference type="EMBL" id="CAP38091.1"/>
    </source>
</evidence>
<sequence>MIPVSCRSSHGMNCLISVPGIEKKFFLHDVLLAPDLAFVVPVDAPCCRVTCISRRRASIRGAIEEGPRTQDPGPRTQDPGPRTQDPGPRTQDPGPRTQDPGPRTQDPGPRTQVPGPRTQDPGPRTQDPGSPLWSPEKERTDSFLQFSLLL</sequence>
<organism evidence="2 3">
    <name type="scientific">Caenorhabditis briggsae</name>
    <dbReference type="NCBI Taxonomy" id="6238"/>
    <lineage>
        <taxon>Eukaryota</taxon>
        <taxon>Metazoa</taxon>
        <taxon>Ecdysozoa</taxon>
        <taxon>Nematoda</taxon>
        <taxon>Chromadorea</taxon>
        <taxon>Rhabditida</taxon>
        <taxon>Rhabditina</taxon>
        <taxon>Rhabditomorpha</taxon>
        <taxon>Rhabditoidea</taxon>
        <taxon>Rhabditidae</taxon>
        <taxon>Peloderinae</taxon>
        <taxon>Caenorhabditis</taxon>
    </lineage>
</organism>
<dbReference type="Proteomes" id="UP000008549">
    <property type="component" value="Unassembled WGS sequence"/>
</dbReference>
<evidence type="ECO:0000256" key="1">
    <source>
        <dbReference type="SAM" id="MobiDB-lite"/>
    </source>
</evidence>
<dbReference type="CTD" id="8584728"/>
<name>A8XZG4_CAEBR</name>